<gene>
    <name evidence="2" type="ORF">ABLV49_24975</name>
</gene>
<dbReference type="SUPFAM" id="SSF51735">
    <property type="entry name" value="NAD(P)-binding Rossmann-fold domains"/>
    <property type="match status" value="1"/>
</dbReference>
<proteinExistence type="inferred from homology"/>
<dbReference type="GO" id="GO:0030497">
    <property type="term" value="P:fatty acid elongation"/>
    <property type="evidence" value="ECO:0007669"/>
    <property type="project" value="TreeGrafter"/>
</dbReference>
<reference evidence="2" key="1">
    <citation type="submission" date="2024-05" db="EMBL/GenBank/DDBJ databases">
        <authorList>
            <person name="Bunk B."/>
            <person name="Swiderski J."/>
            <person name="Sproer C."/>
            <person name="Thiel V."/>
        </authorList>
    </citation>
    <scope>NUCLEOTIDE SEQUENCE</scope>
    <source>
        <strain evidence="2">DSM 17735</strain>
        <plasmid evidence="2">p4</plasmid>
    </source>
</reference>
<dbReference type="AlphaFoldDB" id="A0AAU7M275"/>
<dbReference type="RefSeq" id="WP_349283258.1">
    <property type="nucleotide sequence ID" value="NZ_CBCSCU010000015.1"/>
</dbReference>
<evidence type="ECO:0000256" key="1">
    <source>
        <dbReference type="ARBA" id="ARBA00006484"/>
    </source>
</evidence>
<comment type="similarity">
    <text evidence="1">Belongs to the short-chain dehydrogenases/reductases (SDR) family.</text>
</comment>
<protein>
    <submittedName>
        <fullName evidence="2">SDR family NAD(P)-dependent oxidoreductase</fullName>
    </submittedName>
</protein>
<accession>A0AAU7M275</accession>
<geneLocation type="plasmid" evidence="2">
    <name>p4</name>
</geneLocation>
<dbReference type="InterPro" id="IPR036291">
    <property type="entry name" value="NAD(P)-bd_dom_sf"/>
</dbReference>
<dbReference type="Pfam" id="PF13561">
    <property type="entry name" value="adh_short_C2"/>
    <property type="match status" value="1"/>
</dbReference>
<dbReference type="FunFam" id="3.40.50.720:FF:000084">
    <property type="entry name" value="Short-chain dehydrogenase reductase"/>
    <property type="match status" value="1"/>
</dbReference>
<evidence type="ECO:0000313" key="2">
    <source>
        <dbReference type="EMBL" id="XBP73213.1"/>
    </source>
</evidence>
<dbReference type="InterPro" id="IPR002347">
    <property type="entry name" value="SDR_fam"/>
</dbReference>
<dbReference type="EMBL" id="CP157679">
    <property type="protein sequence ID" value="XBP73213.1"/>
    <property type="molecule type" value="Genomic_DNA"/>
</dbReference>
<dbReference type="GO" id="GO:0016616">
    <property type="term" value="F:oxidoreductase activity, acting on the CH-OH group of donors, NAD or NADP as acceptor"/>
    <property type="evidence" value="ECO:0007669"/>
    <property type="project" value="TreeGrafter"/>
</dbReference>
<dbReference type="PRINTS" id="PR00081">
    <property type="entry name" value="GDHRDH"/>
</dbReference>
<dbReference type="PROSITE" id="PS00061">
    <property type="entry name" value="ADH_SHORT"/>
    <property type="match status" value="1"/>
</dbReference>
<name>A0AAU7M275_9BURK</name>
<sequence length="246" mass="25565">MLTGRKILVTGSGMGNGAAIAKGLARLRAEVIVADIRLDLATATAAEIVAAGGIAWPLHMDVADTASCAQAAAAVKAKSGALSVLVNNAAILRHGSVDDPDFQKNWNDVIKVNLDGTMLPILAFLPQLRETQGSIVNTASIAANFALGTFAGYGAAKAGVLALTRTLAKELATDGIRVNAVIPGAFHTPMTDYMDEKRKEFYMTNIPMKRFGDPSEMTGPIAFLASDLASYVTGVSLPVDGGFSIS</sequence>
<organism evidence="2">
    <name type="scientific">Polaromonas hydrogenivorans</name>
    <dbReference type="NCBI Taxonomy" id="335476"/>
    <lineage>
        <taxon>Bacteria</taxon>
        <taxon>Pseudomonadati</taxon>
        <taxon>Pseudomonadota</taxon>
        <taxon>Betaproteobacteria</taxon>
        <taxon>Burkholderiales</taxon>
        <taxon>Comamonadaceae</taxon>
        <taxon>Polaromonas</taxon>
    </lineage>
</organism>
<keyword evidence="2" id="KW-0614">Plasmid</keyword>
<dbReference type="InterPro" id="IPR020904">
    <property type="entry name" value="Sc_DH/Rdtase_CS"/>
</dbReference>
<dbReference type="PANTHER" id="PTHR42760:SF135">
    <property type="entry name" value="BLL7886 PROTEIN"/>
    <property type="match status" value="1"/>
</dbReference>
<dbReference type="PRINTS" id="PR00080">
    <property type="entry name" value="SDRFAMILY"/>
</dbReference>
<dbReference type="PANTHER" id="PTHR42760">
    <property type="entry name" value="SHORT-CHAIN DEHYDROGENASES/REDUCTASES FAMILY MEMBER"/>
    <property type="match status" value="1"/>
</dbReference>
<dbReference type="Gene3D" id="3.40.50.720">
    <property type="entry name" value="NAD(P)-binding Rossmann-like Domain"/>
    <property type="match status" value="1"/>
</dbReference>